<dbReference type="GO" id="GO:0047938">
    <property type="term" value="F:glucose-6-phosphate 1-epimerase activity"/>
    <property type="evidence" value="ECO:0007669"/>
    <property type="project" value="TreeGrafter"/>
</dbReference>
<dbReference type="SUPFAM" id="SSF74650">
    <property type="entry name" value="Galactose mutarotase-like"/>
    <property type="match status" value="1"/>
</dbReference>
<protein>
    <submittedName>
        <fullName evidence="1">Galactose mutarotase-like superfamily protein</fullName>
    </submittedName>
</protein>
<comment type="caution">
    <text evidence="1">The sequence shown here is derived from an EMBL/GenBank/DDBJ whole genome shotgun (WGS) entry which is preliminary data.</text>
</comment>
<gene>
    <name evidence="1" type="ORF">STAS_33721</name>
</gene>
<organism evidence="1 2">
    <name type="scientific">Striga asiatica</name>
    <name type="common">Asiatic witchweed</name>
    <name type="synonym">Buchnera asiatica</name>
    <dbReference type="NCBI Taxonomy" id="4170"/>
    <lineage>
        <taxon>Eukaryota</taxon>
        <taxon>Viridiplantae</taxon>
        <taxon>Streptophyta</taxon>
        <taxon>Embryophyta</taxon>
        <taxon>Tracheophyta</taxon>
        <taxon>Spermatophyta</taxon>
        <taxon>Magnoliopsida</taxon>
        <taxon>eudicotyledons</taxon>
        <taxon>Gunneridae</taxon>
        <taxon>Pentapetalae</taxon>
        <taxon>asterids</taxon>
        <taxon>lamiids</taxon>
        <taxon>Lamiales</taxon>
        <taxon>Orobanchaceae</taxon>
        <taxon>Buchnereae</taxon>
        <taxon>Striga</taxon>
    </lineage>
</organism>
<accession>A0A5A7RFN3</accession>
<sequence length="167" mass="18471">MPLPLDVFSDANGHQRVTLSEPGGSSVEVIVESGQVVSWKNNRREELLFFTSKSNGNRSQAPVFGGISISFPQATNLWPFEQHRLWSLENDPFDRVPSGSRLSSVNLVSRTSDKGSKILACRFEVRLNISISQGKLTLMPSVRNIGNKSFSFTIATRNSLSVSNIRC</sequence>
<name>A0A5A7RFN3_STRAF</name>
<dbReference type="GO" id="GO:0030246">
    <property type="term" value="F:carbohydrate binding"/>
    <property type="evidence" value="ECO:0007669"/>
    <property type="project" value="InterPro"/>
</dbReference>
<dbReference type="PANTHER" id="PTHR11122">
    <property type="entry name" value="APOSPORY-ASSOCIATED PROTEIN C-RELATED"/>
    <property type="match status" value="1"/>
</dbReference>
<evidence type="ECO:0000313" key="1">
    <source>
        <dbReference type="EMBL" id="GER56015.1"/>
    </source>
</evidence>
<dbReference type="GO" id="GO:0005737">
    <property type="term" value="C:cytoplasm"/>
    <property type="evidence" value="ECO:0007669"/>
    <property type="project" value="TreeGrafter"/>
</dbReference>
<proteinExistence type="predicted"/>
<keyword evidence="2" id="KW-1185">Reference proteome</keyword>
<dbReference type="EMBL" id="BKCP01012403">
    <property type="protein sequence ID" value="GER56015.1"/>
    <property type="molecule type" value="Genomic_DNA"/>
</dbReference>
<evidence type="ECO:0000313" key="2">
    <source>
        <dbReference type="Proteomes" id="UP000325081"/>
    </source>
</evidence>
<dbReference type="Gene3D" id="2.70.98.10">
    <property type="match status" value="1"/>
</dbReference>
<dbReference type="InterPro" id="IPR011013">
    <property type="entry name" value="Gal_mutarotase_sf_dom"/>
</dbReference>
<dbReference type="Proteomes" id="UP000325081">
    <property type="component" value="Unassembled WGS sequence"/>
</dbReference>
<dbReference type="PANTHER" id="PTHR11122:SF33">
    <property type="entry name" value="GLUCOSE-6-PHOSPHATE 1-EPIMERASE"/>
    <property type="match status" value="1"/>
</dbReference>
<reference evidence="2" key="1">
    <citation type="journal article" date="2019" name="Curr. Biol.">
        <title>Genome Sequence of Striga asiatica Provides Insight into the Evolution of Plant Parasitism.</title>
        <authorList>
            <person name="Yoshida S."/>
            <person name="Kim S."/>
            <person name="Wafula E.K."/>
            <person name="Tanskanen J."/>
            <person name="Kim Y.M."/>
            <person name="Honaas L."/>
            <person name="Yang Z."/>
            <person name="Spallek T."/>
            <person name="Conn C.E."/>
            <person name="Ichihashi Y."/>
            <person name="Cheong K."/>
            <person name="Cui S."/>
            <person name="Der J.P."/>
            <person name="Gundlach H."/>
            <person name="Jiao Y."/>
            <person name="Hori C."/>
            <person name="Ishida J.K."/>
            <person name="Kasahara H."/>
            <person name="Kiba T."/>
            <person name="Kim M.S."/>
            <person name="Koo N."/>
            <person name="Laohavisit A."/>
            <person name="Lee Y.H."/>
            <person name="Lumba S."/>
            <person name="McCourt P."/>
            <person name="Mortimer J.C."/>
            <person name="Mutuku J.M."/>
            <person name="Nomura T."/>
            <person name="Sasaki-Sekimoto Y."/>
            <person name="Seto Y."/>
            <person name="Wang Y."/>
            <person name="Wakatake T."/>
            <person name="Sakakibara H."/>
            <person name="Demura T."/>
            <person name="Yamaguchi S."/>
            <person name="Yoneyama K."/>
            <person name="Manabe R.I."/>
            <person name="Nelson D.C."/>
            <person name="Schulman A.H."/>
            <person name="Timko M.P."/>
            <person name="dePamphilis C.W."/>
            <person name="Choi D."/>
            <person name="Shirasu K."/>
        </authorList>
    </citation>
    <scope>NUCLEOTIDE SEQUENCE [LARGE SCALE GENOMIC DNA]</scope>
    <source>
        <strain evidence="2">cv. UVA1</strain>
    </source>
</reference>
<dbReference type="InterPro" id="IPR014718">
    <property type="entry name" value="GH-type_carb-bd"/>
</dbReference>
<dbReference type="AlphaFoldDB" id="A0A5A7RFN3"/>
<dbReference type="GO" id="GO:0005975">
    <property type="term" value="P:carbohydrate metabolic process"/>
    <property type="evidence" value="ECO:0007669"/>
    <property type="project" value="InterPro"/>
</dbReference>
<dbReference type="OrthoDB" id="1659429at2759"/>